<proteinExistence type="predicted"/>
<evidence type="ECO:0000313" key="2">
    <source>
        <dbReference type="EMBL" id="WXA91493.1"/>
    </source>
</evidence>
<organism evidence="2 3">
    <name type="scientific">Pendulispora brunnea</name>
    <dbReference type="NCBI Taxonomy" id="2905690"/>
    <lineage>
        <taxon>Bacteria</taxon>
        <taxon>Pseudomonadati</taxon>
        <taxon>Myxococcota</taxon>
        <taxon>Myxococcia</taxon>
        <taxon>Myxococcales</taxon>
        <taxon>Sorangiineae</taxon>
        <taxon>Pendulisporaceae</taxon>
        <taxon>Pendulispora</taxon>
    </lineage>
</organism>
<protein>
    <submittedName>
        <fullName evidence="2">Uncharacterized protein</fullName>
    </submittedName>
</protein>
<keyword evidence="3" id="KW-1185">Reference proteome</keyword>
<accession>A0ABZ2K2A9</accession>
<dbReference type="PROSITE" id="PS51257">
    <property type="entry name" value="PROKAR_LIPOPROTEIN"/>
    <property type="match status" value="1"/>
</dbReference>
<dbReference type="EMBL" id="CP089982">
    <property type="protein sequence ID" value="WXA91493.1"/>
    <property type="molecule type" value="Genomic_DNA"/>
</dbReference>
<name>A0ABZ2K2A9_9BACT</name>
<feature type="compositionally biased region" description="Low complexity" evidence="1">
    <location>
        <begin position="28"/>
        <end position="38"/>
    </location>
</feature>
<gene>
    <name evidence="2" type="ORF">LZC95_34175</name>
</gene>
<dbReference type="Proteomes" id="UP001379533">
    <property type="component" value="Chromosome"/>
</dbReference>
<evidence type="ECO:0000313" key="3">
    <source>
        <dbReference type="Proteomes" id="UP001379533"/>
    </source>
</evidence>
<evidence type="ECO:0000256" key="1">
    <source>
        <dbReference type="SAM" id="MobiDB-lite"/>
    </source>
</evidence>
<feature type="region of interest" description="Disordered" evidence="1">
    <location>
        <begin position="27"/>
        <end position="66"/>
    </location>
</feature>
<dbReference type="RefSeq" id="WP_394842113.1">
    <property type="nucleotide sequence ID" value="NZ_CP089982.1"/>
</dbReference>
<sequence>MSTTRKVELGFLFVCNLLLCGCGSNDSDPGGTSTQGPQGPQGGADAGYDGPDTRPDEDCVPAGVDNSTPFSKTYRVRPVGNTSFQGTPYKIVTSMPWSYLVSTVQCHKRFPMVETDTHYIVDSKFELPYIKGVLDDVAWTPGAKNKGWAIGSNDDPEALVKKNGAMRPFVYHVNAGYEYGYFTYTNDPLPNDPIRYSAFRPTWVVHPDGAAYKMFFVNPAKPDDQGFTWPRHGDRWELNFGLYVDPTGHVYVPKPAKAKLANLLGWDDYQACVVINKGSAPIPTTRTQFPGNESYYASETFLPGYAAPGAIGHRYWGHKGRSMDQVALWEDDGAPGLNSPGNYHKPYSGGCDTKGYNFAHAEGFTWPELRAARTKMGDIPTREQLYKITLYRYEAKTRETKLLGTLSYEQQADGQWIPTGTGPEAHSLNDKNGRWIINGPVFQDRGDHVFAILEDL</sequence>
<reference evidence="2 3" key="1">
    <citation type="submission" date="2021-12" db="EMBL/GenBank/DDBJ databases">
        <title>Discovery of the Pendulisporaceae a myxobacterial family with distinct sporulation behavior and unique specialized metabolism.</title>
        <authorList>
            <person name="Garcia R."/>
            <person name="Popoff A."/>
            <person name="Bader C.D."/>
            <person name="Loehr J."/>
            <person name="Walesch S."/>
            <person name="Walt C."/>
            <person name="Boldt J."/>
            <person name="Bunk B."/>
            <person name="Haeckl F.J.F.P.J."/>
            <person name="Gunesch A.P."/>
            <person name="Birkelbach J."/>
            <person name="Nuebel U."/>
            <person name="Pietschmann T."/>
            <person name="Bach T."/>
            <person name="Mueller R."/>
        </authorList>
    </citation>
    <scope>NUCLEOTIDE SEQUENCE [LARGE SCALE GENOMIC DNA]</scope>
    <source>
        <strain evidence="2 3">MSr12523</strain>
    </source>
</reference>